<gene>
    <name evidence="3" type="ORF">MNBD_CHLOROFLEXI01-3630</name>
</gene>
<feature type="region of interest" description="Disordered" evidence="1">
    <location>
        <begin position="105"/>
        <end position="143"/>
    </location>
</feature>
<sequence>MDDERLIWVNAELQIPLAELQFRFSTSSGPGGQHVNKSNTKVTLLFDVAHSPSLPEKVRQRLLIKLANRLDKEGVLQIQVQSSRSQHRNRETAVSQFQHLLAEALKKQKKRRRTKPSTAAKEKRLDKKKKRGKRKQERGQKWG</sequence>
<evidence type="ECO:0000259" key="2">
    <source>
        <dbReference type="Pfam" id="PF00472"/>
    </source>
</evidence>
<organism evidence="3">
    <name type="scientific">hydrothermal vent metagenome</name>
    <dbReference type="NCBI Taxonomy" id="652676"/>
    <lineage>
        <taxon>unclassified sequences</taxon>
        <taxon>metagenomes</taxon>
        <taxon>ecological metagenomes</taxon>
    </lineage>
</organism>
<evidence type="ECO:0000313" key="3">
    <source>
        <dbReference type="EMBL" id="VAW31722.1"/>
    </source>
</evidence>
<evidence type="ECO:0000256" key="1">
    <source>
        <dbReference type="SAM" id="MobiDB-lite"/>
    </source>
</evidence>
<dbReference type="EMBL" id="UOEU01000276">
    <property type="protein sequence ID" value="VAW31722.1"/>
    <property type="molecule type" value="Genomic_DNA"/>
</dbReference>
<dbReference type="GO" id="GO:0004045">
    <property type="term" value="F:peptidyl-tRNA hydrolase activity"/>
    <property type="evidence" value="ECO:0007669"/>
    <property type="project" value="TreeGrafter"/>
</dbReference>
<dbReference type="NCBIfam" id="NF006718">
    <property type="entry name" value="PRK09256.1"/>
    <property type="match status" value="1"/>
</dbReference>
<dbReference type="GO" id="GO:0072344">
    <property type="term" value="P:rescue of stalled ribosome"/>
    <property type="evidence" value="ECO:0007669"/>
    <property type="project" value="TreeGrafter"/>
</dbReference>
<name>A0A3B0UZ19_9ZZZZ</name>
<dbReference type="GO" id="GO:0043022">
    <property type="term" value="F:ribosome binding"/>
    <property type="evidence" value="ECO:0007669"/>
    <property type="project" value="TreeGrafter"/>
</dbReference>
<feature type="compositionally biased region" description="Basic residues" evidence="1">
    <location>
        <begin position="126"/>
        <end position="136"/>
    </location>
</feature>
<accession>A0A3B0UZ19</accession>
<feature type="domain" description="Prokaryotic-type class I peptide chain release factors" evidence="2">
    <location>
        <begin position="11"/>
        <end position="138"/>
    </location>
</feature>
<dbReference type="PANTHER" id="PTHR47814:SF1">
    <property type="entry name" value="PEPTIDYL-TRNA HYDROLASE ARFB"/>
    <property type="match status" value="1"/>
</dbReference>
<dbReference type="PANTHER" id="PTHR47814">
    <property type="entry name" value="PEPTIDYL-TRNA HYDROLASE ARFB"/>
    <property type="match status" value="1"/>
</dbReference>
<proteinExistence type="predicted"/>
<dbReference type="Gene3D" id="3.30.160.20">
    <property type="match status" value="1"/>
</dbReference>
<reference evidence="3" key="1">
    <citation type="submission" date="2018-06" db="EMBL/GenBank/DDBJ databases">
        <authorList>
            <person name="Zhirakovskaya E."/>
        </authorList>
    </citation>
    <scope>NUCLEOTIDE SEQUENCE</scope>
</reference>
<dbReference type="AlphaFoldDB" id="A0A3B0UZ19"/>
<dbReference type="GO" id="GO:0003747">
    <property type="term" value="F:translation release factor activity"/>
    <property type="evidence" value="ECO:0007669"/>
    <property type="project" value="InterPro"/>
</dbReference>
<dbReference type="SUPFAM" id="SSF110916">
    <property type="entry name" value="Peptidyl-tRNA hydrolase domain-like"/>
    <property type="match status" value="1"/>
</dbReference>
<dbReference type="InterPro" id="IPR000352">
    <property type="entry name" value="Pep_chain_release_fac_I"/>
</dbReference>
<protein>
    <recommendedName>
        <fullName evidence="2">Prokaryotic-type class I peptide chain release factors domain-containing protein</fullName>
    </recommendedName>
</protein>
<dbReference type="Pfam" id="PF00472">
    <property type="entry name" value="RF-1"/>
    <property type="match status" value="1"/>
</dbReference>